<protein>
    <submittedName>
        <fullName evidence="1">Broad-specificity NMP kinase</fullName>
    </submittedName>
</protein>
<dbReference type="OrthoDB" id="9841554at2"/>
<name>A0A1T4X9C7_9BACT</name>
<gene>
    <name evidence="1" type="ORF">SAMN02745166_01240</name>
</gene>
<dbReference type="AlphaFoldDB" id="A0A1T4X9C7"/>
<dbReference type="RefSeq" id="WP_078812437.1">
    <property type="nucleotide sequence ID" value="NZ_FUYE01000003.1"/>
</dbReference>
<evidence type="ECO:0000313" key="1">
    <source>
        <dbReference type="EMBL" id="SKA86047.1"/>
    </source>
</evidence>
<sequence length="208" mass="23458">MAASIPLSPQNWQETLERTLKELMKTQKQVVFCITGKSGSGKSTLGKKIRKEGLGSISRRQIAVVDDSILAVPFLGIFTRRIKSKSLERDNLAPFEHWLRKKKLVIYVNVSPHKRLDRCDVILRLRCPEEVRRVRLINREKGGEARFLRTVHSSDDIQIEADHVFDLCLVETHGRAPLAWEPSAQAALSVLNWASLPLSGLAVSWLAS</sequence>
<dbReference type="Proteomes" id="UP000190774">
    <property type="component" value="Unassembled WGS sequence"/>
</dbReference>
<evidence type="ECO:0000313" key="2">
    <source>
        <dbReference type="Proteomes" id="UP000190774"/>
    </source>
</evidence>
<accession>A0A1T4X9C7</accession>
<dbReference type="EMBL" id="FUYE01000003">
    <property type="protein sequence ID" value="SKA86047.1"/>
    <property type="molecule type" value="Genomic_DNA"/>
</dbReference>
<organism evidence="1 2">
    <name type="scientific">Prosthecobacter debontii</name>
    <dbReference type="NCBI Taxonomy" id="48467"/>
    <lineage>
        <taxon>Bacteria</taxon>
        <taxon>Pseudomonadati</taxon>
        <taxon>Verrucomicrobiota</taxon>
        <taxon>Verrucomicrobiia</taxon>
        <taxon>Verrucomicrobiales</taxon>
        <taxon>Verrucomicrobiaceae</taxon>
        <taxon>Prosthecobacter</taxon>
    </lineage>
</organism>
<keyword evidence="1" id="KW-0808">Transferase</keyword>
<keyword evidence="2" id="KW-1185">Reference proteome</keyword>
<dbReference type="SUPFAM" id="SSF52540">
    <property type="entry name" value="P-loop containing nucleoside triphosphate hydrolases"/>
    <property type="match status" value="1"/>
</dbReference>
<keyword evidence="1" id="KW-0418">Kinase</keyword>
<proteinExistence type="predicted"/>
<dbReference type="GO" id="GO:0016301">
    <property type="term" value="F:kinase activity"/>
    <property type="evidence" value="ECO:0007669"/>
    <property type="project" value="UniProtKB-KW"/>
</dbReference>
<dbReference type="STRING" id="48467.SAMN02745166_01240"/>
<dbReference type="Gene3D" id="3.40.50.300">
    <property type="entry name" value="P-loop containing nucleotide triphosphate hydrolases"/>
    <property type="match status" value="1"/>
</dbReference>
<reference evidence="2" key="1">
    <citation type="submission" date="2017-02" db="EMBL/GenBank/DDBJ databases">
        <authorList>
            <person name="Varghese N."/>
            <person name="Submissions S."/>
        </authorList>
    </citation>
    <scope>NUCLEOTIDE SEQUENCE [LARGE SCALE GENOMIC DNA]</scope>
    <source>
        <strain evidence="2">ATCC 700200</strain>
    </source>
</reference>
<dbReference type="InterPro" id="IPR027417">
    <property type="entry name" value="P-loop_NTPase"/>
</dbReference>